<dbReference type="EMBL" id="RPOK01000001">
    <property type="protein sequence ID" value="RPJ68086.1"/>
    <property type="molecule type" value="Genomic_DNA"/>
</dbReference>
<dbReference type="CDD" id="cd02440">
    <property type="entry name" value="AdoMet_MTases"/>
    <property type="match status" value="1"/>
</dbReference>
<dbReference type="AlphaFoldDB" id="A0A3N5Y531"/>
<accession>A0A3N5Y531</accession>
<comment type="caution">
    <text evidence="2">The sequence shown here is derived from an EMBL/GenBank/DDBJ whole genome shotgun (WGS) entry which is preliminary data.</text>
</comment>
<protein>
    <submittedName>
        <fullName evidence="2">Class I SAM-dependent methyltransferase</fullName>
    </submittedName>
</protein>
<keyword evidence="2" id="KW-0808">Transferase</keyword>
<reference evidence="2 3" key="1">
    <citation type="submission" date="2018-11" db="EMBL/GenBank/DDBJ databases">
        <authorList>
            <person name="Ye M.-Q."/>
            <person name="Du Z.-J."/>
        </authorList>
    </citation>
    <scope>NUCLEOTIDE SEQUENCE [LARGE SCALE GENOMIC DNA]</scope>
    <source>
        <strain evidence="2 3">U0105</strain>
    </source>
</reference>
<dbReference type="InterPro" id="IPR013216">
    <property type="entry name" value="Methyltransf_11"/>
</dbReference>
<dbReference type="SUPFAM" id="SSF53335">
    <property type="entry name" value="S-adenosyl-L-methionine-dependent methyltransferases"/>
    <property type="match status" value="1"/>
</dbReference>
<gene>
    <name evidence="2" type="ORF">DRW07_01345</name>
</gene>
<proteinExistence type="predicted"/>
<dbReference type="RefSeq" id="WP_124026088.1">
    <property type="nucleotide sequence ID" value="NZ_JBHRSN010000005.1"/>
</dbReference>
<dbReference type="Pfam" id="PF08241">
    <property type="entry name" value="Methyltransf_11"/>
    <property type="match status" value="1"/>
</dbReference>
<dbReference type="GO" id="GO:0008757">
    <property type="term" value="F:S-adenosylmethionine-dependent methyltransferase activity"/>
    <property type="evidence" value="ECO:0007669"/>
    <property type="project" value="InterPro"/>
</dbReference>
<keyword evidence="2" id="KW-0489">Methyltransferase</keyword>
<organism evidence="2 3">
    <name type="scientific">Alteromonas sediminis</name>
    <dbReference type="NCBI Taxonomy" id="2259342"/>
    <lineage>
        <taxon>Bacteria</taxon>
        <taxon>Pseudomonadati</taxon>
        <taxon>Pseudomonadota</taxon>
        <taxon>Gammaproteobacteria</taxon>
        <taxon>Alteromonadales</taxon>
        <taxon>Alteromonadaceae</taxon>
        <taxon>Alteromonas/Salinimonas group</taxon>
        <taxon>Alteromonas</taxon>
    </lineage>
</organism>
<evidence type="ECO:0000313" key="2">
    <source>
        <dbReference type="EMBL" id="RPJ68086.1"/>
    </source>
</evidence>
<dbReference type="Gene3D" id="3.40.50.150">
    <property type="entry name" value="Vaccinia Virus protein VP39"/>
    <property type="match status" value="1"/>
</dbReference>
<sequence>MRTCPICGWQGDQFLPQNLKFKDDPSRQLHKDCTCPSCKSHHRHRSAWLTLDHFNLPAPNQAILHVAPEPFLVSRMRENAQSYTAIDIYIDARFEGIEVKKMSLTELEFKDDTFDFIYCAHVLEHIPDDRKAIGEIFRVLKSGAKAALSVPIYPIEKTADLYPLSPDKMNHVHQPGKDYFDRYREAGFNTEVYYPEDLFDVDKYGLRKIWDPMAIVTKP</sequence>
<evidence type="ECO:0000313" key="3">
    <source>
        <dbReference type="Proteomes" id="UP000275281"/>
    </source>
</evidence>
<keyword evidence="3" id="KW-1185">Reference proteome</keyword>
<dbReference type="GO" id="GO:0032259">
    <property type="term" value="P:methylation"/>
    <property type="evidence" value="ECO:0007669"/>
    <property type="project" value="UniProtKB-KW"/>
</dbReference>
<dbReference type="Proteomes" id="UP000275281">
    <property type="component" value="Unassembled WGS sequence"/>
</dbReference>
<dbReference type="OrthoDB" id="932345at2"/>
<feature type="domain" description="Methyltransferase type 11" evidence="1">
    <location>
        <begin position="89"/>
        <end position="146"/>
    </location>
</feature>
<evidence type="ECO:0000259" key="1">
    <source>
        <dbReference type="Pfam" id="PF08241"/>
    </source>
</evidence>
<name>A0A3N5Y531_9ALTE</name>
<dbReference type="InterPro" id="IPR029063">
    <property type="entry name" value="SAM-dependent_MTases_sf"/>
</dbReference>